<sequence length="269" mass="29765">MLSAAMDSGNEGEVNTVAKYASLADPDSADEINKLVSDWKSARTAQRKKHLKEADFFELVKGSVQIGGYFTTGNTNNTGLSGQANLTREGLDWRHRLKLVADYQRSAGTTTRRHYLAAYEPNYKLHDDLYIYGAFQYESDHFLGYDNRYSASTGAGYSAINRPGMSLDLELGPAYRRTDYVTEGLDSSPALRGSASFRWKLSPAVSFSQDASGYLQRGNSTVSTNTGLNAKLFGPVSGQLSYQIQYESQPRDKVQSMDTISRASVVYEF</sequence>
<dbReference type="EMBL" id="SNWD01000001">
    <property type="protein sequence ID" value="TDN86498.1"/>
    <property type="molecule type" value="Genomic_DNA"/>
</dbReference>
<proteinExistence type="predicted"/>
<reference evidence="1 2" key="1">
    <citation type="submission" date="2019-03" db="EMBL/GenBank/DDBJ databases">
        <title>Genomic Encyclopedia of Type Strains, Phase IV (KMG-IV): sequencing the most valuable type-strain genomes for metagenomic binning, comparative biology and taxonomic classification.</title>
        <authorList>
            <person name="Goeker M."/>
        </authorList>
    </citation>
    <scope>NUCLEOTIDE SEQUENCE [LARGE SCALE GENOMIC DNA]</scope>
    <source>
        <strain evidence="1 2">DSM 25059</strain>
    </source>
</reference>
<dbReference type="AlphaFoldDB" id="A0A4V3BUB3"/>
<name>A0A4V3BUB3_9SPHN</name>
<dbReference type="SUPFAM" id="SSF56935">
    <property type="entry name" value="Porins"/>
    <property type="match status" value="1"/>
</dbReference>
<dbReference type="InterPro" id="IPR007433">
    <property type="entry name" value="DUF481"/>
</dbReference>
<dbReference type="Proteomes" id="UP000295493">
    <property type="component" value="Unassembled WGS sequence"/>
</dbReference>
<organism evidence="1 2">
    <name type="scientific">Stakelama pacifica</name>
    <dbReference type="NCBI Taxonomy" id="517720"/>
    <lineage>
        <taxon>Bacteria</taxon>
        <taxon>Pseudomonadati</taxon>
        <taxon>Pseudomonadota</taxon>
        <taxon>Alphaproteobacteria</taxon>
        <taxon>Sphingomonadales</taxon>
        <taxon>Sphingomonadaceae</taxon>
        <taxon>Stakelama</taxon>
    </lineage>
</organism>
<accession>A0A4V3BUB3</accession>
<dbReference type="OrthoDB" id="7341471at2"/>
<gene>
    <name evidence="1" type="ORF">EV664_10169</name>
</gene>
<comment type="caution">
    <text evidence="1">The sequence shown here is derived from an EMBL/GenBank/DDBJ whole genome shotgun (WGS) entry which is preliminary data.</text>
</comment>
<evidence type="ECO:0000313" key="2">
    <source>
        <dbReference type="Proteomes" id="UP000295493"/>
    </source>
</evidence>
<evidence type="ECO:0000313" key="1">
    <source>
        <dbReference type="EMBL" id="TDN86498.1"/>
    </source>
</evidence>
<dbReference type="Pfam" id="PF04338">
    <property type="entry name" value="DUF481"/>
    <property type="match status" value="1"/>
</dbReference>
<keyword evidence="2" id="KW-1185">Reference proteome</keyword>
<protein>
    <submittedName>
        <fullName evidence="1">Putative salt-induced outer membrane protein</fullName>
    </submittedName>
</protein>